<gene>
    <name evidence="10" type="ORF">ACA1_241260</name>
</gene>
<dbReference type="PANTHER" id="PTHR24291">
    <property type="entry name" value="CYTOCHROME P450 FAMILY 4"/>
    <property type="match status" value="1"/>
</dbReference>
<dbReference type="RefSeq" id="XP_004335382.1">
    <property type="nucleotide sequence ID" value="XM_004335334.1"/>
</dbReference>
<evidence type="ECO:0000256" key="9">
    <source>
        <dbReference type="SAM" id="MobiDB-lite"/>
    </source>
</evidence>
<dbReference type="PRINTS" id="PR00463">
    <property type="entry name" value="EP450I"/>
</dbReference>
<dbReference type="InterPro" id="IPR002401">
    <property type="entry name" value="Cyt_P450_E_grp-I"/>
</dbReference>
<dbReference type="OMA" id="IRCWKLD"/>
<dbReference type="InterPro" id="IPR001128">
    <property type="entry name" value="Cyt_P450"/>
</dbReference>
<dbReference type="SMR" id="L8GKJ9"/>
<evidence type="ECO:0000256" key="8">
    <source>
        <dbReference type="RuleBase" id="RU000461"/>
    </source>
</evidence>
<dbReference type="STRING" id="1257118.L8GKJ9"/>
<dbReference type="Proteomes" id="UP000011083">
    <property type="component" value="Unassembled WGS sequence"/>
</dbReference>
<dbReference type="KEGG" id="acan:ACA1_241260"/>
<sequence length="381" mass="42951">SCLAAERLVERWKRNIHSAESKENGAGAQFRIEDLSLELKKTSLDVIGLSAFGFGFNPEGDSESDDVVEAFEYVLSAIEQRSYDFVSLPNWVYCHCTAAGRKFTANVQKLRTLVYSIIDKRRKQMVQRGTGMRRQPSGLRVDGLPTDVGADQPEEPREKDLLDLLLEAKDDEGDGEGFSNQQIMEEVMTIMFAGHETTSIALSWTLYLLAQHAQVKDKLVQELVQVMSERTPAADDLPKLQYLDMVLSEAMRLYPPQPGFVRRALQDNHIGQYFIPQGTEVTVVPYLIHRDPSLWPEPQRFDPERFTKENSKARHAFAYLPFSGGLRSCVGRNFAMMEARVLLAAIVRHFEVRLVEGARVVAVPAVTLRPHGMQVAITNRA</sequence>
<evidence type="ECO:0000256" key="6">
    <source>
        <dbReference type="ARBA" id="ARBA00023033"/>
    </source>
</evidence>
<evidence type="ECO:0000256" key="7">
    <source>
        <dbReference type="PIRSR" id="PIRSR602401-1"/>
    </source>
</evidence>
<evidence type="ECO:0000256" key="5">
    <source>
        <dbReference type="ARBA" id="ARBA00023004"/>
    </source>
</evidence>
<dbReference type="OrthoDB" id="1470350at2759"/>
<protein>
    <submittedName>
        <fullName evidence="10">Cytochrome p450 superfamily protein</fullName>
    </submittedName>
</protein>
<dbReference type="GO" id="GO:0016705">
    <property type="term" value="F:oxidoreductase activity, acting on paired donors, with incorporation or reduction of molecular oxygen"/>
    <property type="evidence" value="ECO:0007669"/>
    <property type="project" value="InterPro"/>
</dbReference>
<dbReference type="PANTHER" id="PTHR24291:SF50">
    <property type="entry name" value="BIFUNCTIONAL ALBAFLAVENONE MONOOXYGENASE_TERPENE SYNTHASE"/>
    <property type="match status" value="1"/>
</dbReference>
<keyword evidence="4 8" id="KW-0560">Oxidoreductase</keyword>
<dbReference type="Pfam" id="PF00067">
    <property type="entry name" value="p450"/>
    <property type="match status" value="1"/>
</dbReference>
<feature type="binding site" description="axial binding residue" evidence="7">
    <location>
        <position position="329"/>
    </location>
    <ligand>
        <name>heme</name>
        <dbReference type="ChEBI" id="CHEBI:30413"/>
    </ligand>
    <ligandPart>
        <name>Fe</name>
        <dbReference type="ChEBI" id="CHEBI:18248"/>
    </ligandPart>
</feature>
<dbReference type="PROSITE" id="PS00086">
    <property type="entry name" value="CYTOCHROME_P450"/>
    <property type="match status" value="1"/>
</dbReference>
<proteinExistence type="inferred from homology"/>
<comment type="similarity">
    <text evidence="1 8">Belongs to the cytochrome P450 family.</text>
</comment>
<dbReference type="EMBL" id="KB008093">
    <property type="protein sequence ID" value="ELR13369.1"/>
    <property type="molecule type" value="Genomic_DNA"/>
</dbReference>
<keyword evidence="2 7" id="KW-0349">Heme</keyword>
<evidence type="ECO:0000256" key="4">
    <source>
        <dbReference type="ARBA" id="ARBA00023002"/>
    </source>
</evidence>
<dbReference type="InterPro" id="IPR017972">
    <property type="entry name" value="Cyt_P450_CS"/>
</dbReference>
<dbReference type="InterPro" id="IPR050196">
    <property type="entry name" value="Cytochrome_P450_Monoox"/>
</dbReference>
<keyword evidence="11" id="KW-1185">Reference proteome</keyword>
<evidence type="ECO:0000256" key="1">
    <source>
        <dbReference type="ARBA" id="ARBA00010617"/>
    </source>
</evidence>
<dbReference type="GO" id="GO:0004497">
    <property type="term" value="F:monooxygenase activity"/>
    <property type="evidence" value="ECO:0007669"/>
    <property type="project" value="UniProtKB-KW"/>
</dbReference>
<feature type="non-terminal residue" evidence="10">
    <location>
        <position position="381"/>
    </location>
</feature>
<reference evidence="10 11" key="1">
    <citation type="journal article" date="2013" name="Genome Biol.">
        <title>Genome of Acanthamoeba castellanii highlights extensive lateral gene transfer and early evolution of tyrosine kinase signaling.</title>
        <authorList>
            <person name="Clarke M."/>
            <person name="Lohan A.J."/>
            <person name="Liu B."/>
            <person name="Lagkouvardos I."/>
            <person name="Roy S."/>
            <person name="Zafar N."/>
            <person name="Bertelli C."/>
            <person name="Schilde C."/>
            <person name="Kianianmomeni A."/>
            <person name="Burglin T.R."/>
            <person name="Frech C."/>
            <person name="Turcotte B."/>
            <person name="Kopec K.O."/>
            <person name="Synnott J.M."/>
            <person name="Choo C."/>
            <person name="Paponov I."/>
            <person name="Finkler A."/>
            <person name="Soon Heng Tan C."/>
            <person name="Hutchins A.P."/>
            <person name="Weinmeier T."/>
            <person name="Rattei T."/>
            <person name="Chu J.S."/>
            <person name="Gimenez G."/>
            <person name="Irimia M."/>
            <person name="Rigden D.J."/>
            <person name="Fitzpatrick D.A."/>
            <person name="Lorenzo-Morales J."/>
            <person name="Bateman A."/>
            <person name="Chiu C.H."/>
            <person name="Tang P."/>
            <person name="Hegemann P."/>
            <person name="Fromm H."/>
            <person name="Raoult D."/>
            <person name="Greub G."/>
            <person name="Miranda-Saavedra D."/>
            <person name="Chen N."/>
            <person name="Nash P."/>
            <person name="Ginger M.L."/>
            <person name="Horn M."/>
            <person name="Schaap P."/>
            <person name="Caler L."/>
            <person name="Loftus B."/>
        </authorList>
    </citation>
    <scope>NUCLEOTIDE SEQUENCE [LARGE SCALE GENOMIC DNA]</scope>
    <source>
        <strain evidence="10 11">Neff</strain>
    </source>
</reference>
<name>L8GKJ9_ACACF</name>
<keyword evidence="5 7" id="KW-0408">Iron</keyword>
<evidence type="ECO:0000256" key="3">
    <source>
        <dbReference type="ARBA" id="ARBA00022723"/>
    </source>
</evidence>
<dbReference type="SUPFAM" id="SSF48264">
    <property type="entry name" value="Cytochrome P450"/>
    <property type="match status" value="1"/>
</dbReference>
<dbReference type="VEuPathDB" id="AmoebaDB:ACA1_241260"/>
<dbReference type="AlphaFoldDB" id="L8GKJ9"/>
<accession>L8GKJ9</accession>
<evidence type="ECO:0000256" key="2">
    <source>
        <dbReference type="ARBA" id="ARBA00022617"/>
    </source>
</evidence>
<evidence type="ECO:0000313" key="11">
    <source>
        <dbReference type="Proteomes" id="UP000011083"/>
    </source>
</evidence>
<evidence type="ECO:0000313" key="10">
    <source>
        <dbReference type="EMBL" id="ELR13369.1"/>
    </source>
</evidence>
<dbReference type="GeneID" id="14913884"/>
<organism evidence="10 11">
    <name type="scientific">Acanthamoeba castellanii (strain ATCC 30010 / Neff)</name>
    <dbReference type="NCBI Taxonomy" id="1257118"/>
    <lineage>
        <taxon>Eukaryota</taxon>
        <taxon>Amoebozoa</taxon>
        <taxon>Discosea</taxon>
        <taxon>Longamoebia</taxon>
        <taxon>Centramoebida</taxon>
        <taxon>Acanthamoebidae</taxon>
        <taxon>Acanthamoeba</taxon>
    </lineage>
</organism>
<dbReference type="InterPro" id="IPR036396">
    <property type="entry name" value="Cyt_P450_sf"/>
</dbReference>
<dbReference type="GO" id="GO:0005506">
    <property type="term" value="F:iron ion binding"/>
    <property type="evidence" value="ECO:0007669"/>
    <property type="project" value="InterPro"/>
</dbReference>
<dbReference type="Gene3D" id="1.10.630.10">
    <property type="entry name" value="Cytochrome P450"/>
    <property type="match status" value="1"/>
</dbReference>
<keyword evidence="6 8" id="KW-0503">Monooxygenase</keyword>
<comment type="cofactor">
    <cofactor evidence="7">
        <name>heme</name>
        <dbReference type="ChEBI" id="CHEBI:30413"/>
    </cofactor>
</comment>
<feature type="region of interest" description="Disordered" evidence="9">
    <location>
        <begin position="126"/>
        <end position="156"/>
    </location>
</feature>
<dbReference type="GO" id="GO:0020037">
    <property type="term" value="F:heme binding"/>
    <property type="evidence" value="ECO:0007669"/>
    <property type="project" value="InterPro"/>
</dbReference>
<keyword evidence="3 7" id="KW-0479">Metal-binding</keyword>
<dbReference type="PRINTS" id="PR00385">
    <property type="entry name" value="P450"/>
</dbReference>